<dbReference type="EMBL" id="JAANIU010016168">
    <property type="protein sequence ID" value="KAG1529157.1"/>
    <property type="molecule type" value="Genomic_DNA"/>
</dbReference>
<organism evidence="2 3">
    <name type="scientific">Rhizopus delemar</name>
    <dbReference type="NCBI Taxonomy" id="936053"/>
    <lineage>
        <taxon>Eukaryota</taxon>
        <taxon>Fungi</taxon>
        <taxon>Fungi incertae sedis</taxon>
        <taxon>Mucoromycota</taxon>
        <taxon>Mucoromycotina</taxon>
        <taxon>Mucoromycetes</taxon>
        <taxon>Mucorales</taxon>
        <taxon>Mucorineae</taxon>
        <taxon>Rhizopodaceae</taxon>
        <taxon>Rhizopus</taxon>
    </lineage>
</organism>
<evidence type="ECO:0000256" key="1">
    <source>
        <dbReference type="SAM" id="MobiDB-lite"/>
    </source>
</evidence>
<protein>
    <submittedName>
        <fullName evidence="2">Uncharacterized protein</fullName>
    </submittedName>
</protein>
<comment type="caution">
    <text evidence="2">The sequence shown here is derived from an EMBL/GenBank/DDBJ whole genome shotgun (WGS) entry which is preliminary data.</text>
</comment>
<name>A0A9P6XNI0_9FUNG</name>
<evidence type="ECO:0000313" key="3">
    <source>
        <dbReference type="Proteomes" id="UP000740926"/>
    </source>
</evidence>
<gene>
    <name evidence="2" type="ORF">G6F50_018191</name>
</gene>
<keyword evidence="3" id="KW-1185">Reference proteome</keyword>
<sequence length="68" mass="7385">MVQEFGLVAMPRRACGGDGSNSQDKRQRVDRARSAAAGRPHDQIGQQRRRNLAGAPRSVSFTAPNPPE</sequence>
<feature type="compositionally biased region" description="Polar residues" evidence="1">
    <location>
        <begin position="59"/>
        <end position="68"/>
    </location>
</feature>
<evidence type="ECO:0000313" key="2">
    <source>
        <dbReference type="EMBL" id="KAG1529157.1"/>
    </source>
</evidence>
<proteinExistence type="predicted"/>
<feature type="compositionally biased region" description="Basic and acidic residues" evidence="1">
    <location>
        <begin position="23"/>
        <end position="33"/>
    </location>
</feature>
<dbReference type="Proteomes" id="UP000740926">
    <property type="component" value="Unassembled WGS sequence"/>
</dbReference>
<reference evidence="2 3" key="1">
    <citation type="journal article" date="2020" name="Microb. Genom.">
        <title>Genetic diversity of clinical and environmental Mucorales isolates obtained from an investigation of mucormycosis cases among solid organ transplant recipients.</title>
        <authorList>
            <person name="Nguyen M.H."/>
            <person name="Kaul D."/>
            <person name="Muto C."/>
            <person name="Cheng S.J."/>
            <person name="Richter R.A."/>
            <person name="Bruno V.M."/>
            <person name="Liu G."/>
            <person name="Beyhan S."/>
            <person name="Sundermann A.J."/>
            <person name="Mounaud S."/>
            <person name="Pasculle A.W."/>
            <person name="Nierman W.C."/>
            <person name="Driscoll E."/>
            <person name="Cumbie R."/>
            <person name="Clancy C.J."/>
            <person name="Dupont C.L."/>
        </authorList>
    </citation>
    <scope>NUCLEOTIDE SEQUENCE [LARGE SCALE GENOMIC DNA]</scope>
    <source>
        <strain evidence="2 3">GL24</strain>
    </source>
</reference>
<dbReference type="AlphaFoldDB" id="A0A9P6XNI0"/>
<feature type="region of interest" description="Disordered" evidence="1">
    <location>
        <begin position="1"/>
        <end position="68"/>
    </location>
</feature>
<accession>A0A9P6XNI0</accession>